<dbReference type="EMBL" id="CP141614">
    <property type="protein sequence ID" value="WRP13850.1"/>
    <property type="molecule type" value="Genomic_DNA"/>
</dbReference>
<dbReference type="NCBIfam" id="TIGR01552">
    <property type="entry name" value="phd_fam"/>
    <property type="match status" value="1"/>
</dbReference>
<dbReference type="Pfam" id="PF02604">
    <property type="entry name" value="PhdYeFM_antitox"/>
    <property type="match status" value="1"/>
</dbReference>
<reference evidence="4" key="1">
    <citation type="submission" date="2023-12" db="EMBL/GenBank/DDBJ databases">
        <title>Novel isolates from deep terrestrial aquifers shed light on the physiology and ecology of the class Limnochordia.</title>
        <authorList>
            <person name="Karnachuk O.V."/>
            <person name="Lukina A.P."/>
            <person name="Avakyan M.R."/>
            <person name="Kadnikov V."/>
            <person name="Begmatov S."/>
            <person name="Beletsky A.V."/>
            <person name="Mardanov A.V."/>
            <person name="Ravin N.V."/>
        </authorList>
    </citation>
    <scope>NUCLEOTIDE SEQUENCE [LARGE SCALE GENOMIC DNA]</scope>
    <source>
        <strain evidence="4">LN</strain>
    </source>
</reference>
<evidence type="ECO:0000313" key="4">
    <source>
        <dbReference type="Proteomes" id="UP001333102"/>
    </source>
</evidence>
<gene>
    <name evidence="3" type="ORF">VLY81_10435</name>
</gene>
<dbReference type="InterPro" id="IPR036165">
    <property type="entry name" value="YefM-like_sf"/>
</dbReference>
<accession>A0ABZ1BMX5</accession>
<organism evidence="3 4">
    <name type="scientific">Geochorda subterranea</name>
    <dbReference type="NCBI Taxonomy" id="3109564"/>
    <lineage>
        <taxon>Bacteria</taxon>
        <taxon>Bacillati</taxon>
        <taxon>Bacillota</taxon>
        <taxon>Limnochordia</taxon>
        <taxon>Limnochordales</taxon>
        <taxon>Geochordaceae</taxon>
        <taxon>Geochorda</taxon>
    </lineage>
</organism>
<dbReference type="RefSeq" id="WP_324668107.1">
    <property type="nucleotide sequence ID" value="NZ_CP141614.1"/>
</dbReference>
<dbReference type="Gene3D" id="3.40.1620.10">
    <property type="entry name" value="YefM-like domain"/>
    <property type="match status" value="1"/>
</dbReference>
<keyword evidence="4" id="KW-1185">Reference proteome</keyword>
<evidence type="ECO:0000313" key="3">
    <source>
        <dbReference type="EMBL" id="WRP13850.1"/>
    </source>
</evidence>
<comment type="similarity">
    <text evidence="1 2">Belongs to the phD/YefM antitoxin family.</text>
</comment>
<evidence type="ECO:0000256" key="2">
    <source>
        <dbReference type="RuleBase" id="RU362080"/>
    </source>
</evidence>
<sequence>MKVVYVSALKARLSEFLRLVKRGETVLVTERGRPVAMLTPVTEHQPLGEDPRLRALLESGLVRPPQAPLPEDFLDRPRPADPEGRLLAALLEERSEGR</sequence>
<dbReference type="SUPFAM" id="SSF143120">
    <property type="entry name" value="YefM-like"/>
    <property type="match status" value="1"/>
</dbReference>
<dbReference type="PANTHER" id="PTHR35377">
    <property type="entry name" value="ANTITOXIN VAPB49-RELATED-RELATED"/>
    <property type="match status" value="1"/>
</dbReference>
<comment type="function">
    <text evidence="2">Antitoxin component of a type II toxin-antitoxin (TA) system.</text>
</comment>
<protein>
    <recommendedName>
        <fullName evidence="2">Antitoxin</fullName>
    </recommendedName>
</protein>
<name>A0ABZ1BMX5_9FIRM</name>
<evidence type="ECO:0000256" key="1">
    <source>
        <dbReference type="ARBA" id="ARBA00009981"/>
    </source>
</evidence>
<dbReference type="InterPro" id="IPR051416">
    <property type="entry name" value="phD-YefM_TA_antitoxins"/>
</dbReference>
<dbReference type="InterPro" id="IPR006442">
    <property type="entry name" value="Antitoxin_Phd/YefM"/>
</dbReference>
<dbReference type="Proteomes" id="UP001333102">
    <property type="component" value="Chromosome"/>
</dbReference>
<proteinExistence type="inferred from homology"/>